<evidence type="ECO:0000256" key="2">
    <source>
        <dbReference type="ARBA" id="ARBA00022694"/>
    </source>
</evidence>
<reference evidence="8" key="2">
    <citation type="submission" date="2020-09" db="EMBL/GenBank/DDBJ databases">
        <authorList>
            <person name="Sun Q."/>
            <person name="Zhou Y."/>
        </authorList>
    </citation>
    <scope>NUCLEOTIDE SEQUENCE</scope>
    <source>
        <strain evidence="8">CGMCC 1.12195</strain>
    </source>
</reference>
<keyword evidence="5 7" id="KW-0378">Hydrolase</keyword>
<keyword evidence="3 7" id="KW-0540">Nuclease</keyword>
<evidence type="ECO:0000256" key="4">
    <source>
        <dbReference type="ARBA" id="ARBA00022759"/>
    </source>
</evidence>
<evidence type="ECO:0000256" key="6">
    <source>
        <dbReference type="ARBA" id="ARBA00022884"/>
    </source>
</evidence>
<dbReference type="HAMAP" id="MF_00227">
    <property type="entry name" value="RNase_P"/>
    <property type="match status" value="1"/>
</dbReference>
<keyword evidence="6 7" id="KW-0694">RNA-binding</keyword>
<evidence type="ECO:0000256" key="3">
    <source>
        <dbReference type="ARBA" id="ARBA00022722"/>
    </source>
</evidence>
<keyword evidence="4 7" id="KW-0255">Endonuclease</keyword>
<sequence>MKKHTFPKEERLCSKRLIDDLFQRGSSFFIYPYRVVFIRIEGAEPSVQVLLSVSKRRFPLAVHRNLLKRRMREAYRLQKGELLYPALYEQDYGLAVAIQYVSKEPLDFPVLYSKMATVLEKLRDEVS</sequence>
<dbReference type="GO" id="GO:0004526">
    <property type="term" value="F:ribonuclease P activity"/>
    <property type="evidence" value="ECO:0007669"/>
    <property type="project" value="UniProtKB-UniRule"/>
</dbReference>
<evidence type="ECO:0000256" key="7">
    <source>
        <dbReference type="HAMAP-Rule" id="MF_00227"/>
    </source>
</evidence>
<dbReference type="Proteomes" id="UP000660862">
    <property type="component" value="Unassembled WGS sequence"/>
</dbReference>
<comment type="catalytic activity">
    <reaction evidence="7">
        <text>Endonucleolytic cleavage of RNA, removing 5'-extranucleotides from tRNA precursor.</text>
        <dbReference type="EC" id="3.1.26.5"/>
    </reaction>
</comment>
<comment type="function">
    <text evidence="1 7">RNaseP catalyzes the removal of the 5'-leader sequence from pre-tRNA to produce the mature 5'-terminus. It can also cleave other RNA substrates such as 4.5S RNA. The protein component plays an auxiliary but essential role in vivo by binding to the 5'-leader sequence and broadening the substrate specificity of the ribozyme.</text>
</comment>
<evidence type="ECO:0000256" key="5">
    <source>
        <dbReference type="ARBA" id="ARBA00022801"/>
    </source>
</evidence>
<dbReference type="Gene3D" id="3.30.230.10">
    <property type="match status" value="1"/>
</dbReference>
<dbReference type="AlphaFoldDB" id="A0A917HNC6"/>
<protein>
    <recommendedName>
        <fullName evidence="7">Ribonuclease P protein component</fullName>
        <shortName evidence="7">RNase P protein</shortName>
        <shortName evidence="7">RNaseP protein</shortName>
        <ecNumber evidence="7">3.1.26.5</ecNumber>
    </recommendedName>
    <alternativeName>
        <fullName evidence="7">Protein C5</fullName>
    </alternativeName>
</protein>
<dbReference type="InterPro" id="IPR000100">
    <property type="entry name" value="RNase_P"/>
</dbReference>
<dbReference type="EC" id="3.1.26.5" evidence="7"/>
<comment type="similarity">
    <text evidence="7">Belongs to the RnpA family.</text>
</comment>
<dbReference type="PROSITE" id="PS00648">
    <property type="entry name" value="RIBONUCLEASE_P"/>
    <property type="match status" value="1"/>
</dbReference>
<evidence type="ECO:0000313" key="8">
    <source>
        <dbReference type="EMBL" id="GGG85467.1"/>
    </source>
</evidence>
<dbReference type="EMBL" id="BMER01000001">
    <property type="protein sequence ID" value="GGG85467.1"/>
    <property type="molecule type" value="Genomic_DNA"/>
</dbReference>
<dbReference type="GO" id="GO:0001682">
    <property type="term" value="P:tRNA 5'-leader removal"/>
    <property type="evidence" value="ECO:0007669"/>
    <property type="project" value="UniProtKB-UniRule"/>
</dbReference>
<dbReference type="SUPFAM" id="SSF54211">
    <property type="entry name" value="Ribosomal protein S5 domain 2-like"/>
    <property type="match status" value="1"/>
</dbReference>
<evidence type="ECO:0000256" key="1">
    <source>
        <dbReference type="ARBA" id="ARBA00002663"/>
    </source>
</evidence>
<dbReference type="Pfam" id="PF00825">
    <property type="entry name" value="Ribonuclease_P"/>
    <property type="match status" value="1"/>
</dbReference>
<organism evidence="8 9">
    <name type="scientific">Parapedobacter pyrenivorans</name>
    <dbReference type="NCBI Taxonomy" id="1305674"/>
    <lineage>
        <taxon>Bacteria</taxon>
        <taxon>Pseudomonadati</taxon>
        <taxon>Bacteroidota</taxon>
        <taxon>Sphingobacteriia</taxon>
        <taxon>Sphingobacteriales</taxon>
        <taxon>Sphingobacteriaceae</taxon>
        <taxon>Parapedobacter</taxon>
    </lineage>
</organism>
<accession>A0A917HNC6</accession>
<dbReference type="GO" id="GO:0000049">
    <property type="term" value="F:tRNA binding"/>
    <property type="evidence" value="ECO:0007669"/>
    <property type="project" value="UniProtKB-UniRule"/>
</dbReference>
<gene>
    <name evidence="7" type="primary">rnpA</name>
    <name evidence="8" type="ORF">GCM10007415_18500</name>
</gene>
<reference evidence="8" key="1">
    <citation type="journal article" date="2014" name="Int. J. Syst. Evol. Microbiol.">
        <title>Complete genome sequence of Corynebacterium casei LMG S-19264T (=DSM 44701T), isolated from a smear-ripened cheese.</title>
        <authorList>
            <consortium name="US DOE Joint Genome Institute (JGI-PGF)"/>
            <person name="Walter F."/>
            <person name="Albersmeier A."/>
            <person name="Kalinowski J."/>
            <person name="Ruckert C."/>
        </authorList>
    </citation>
    <scope>NUCLEOTIDE SEQUENCE</scope>
    <source>
        <strain evidence="8">CGMCC 1.12195</strain>
    </source>
</reference>
<dbReference type="InterPro" id="IPR020568">
    <property type="entry name" value="Ribosomal_Su5_D2-typ_SF"/>
</dbReference>
<name>A0A917HNC6_9SPHI</name>
<proteinExistence type="inferred from homology"/>
<comment type="subunit">
    <text evidence="7">Consists of a catalytic RNA component (M1 or rnpB) and a protein subunit.</text>
</comment>
<dbReference type="RefSeq" id="WP_188505588.1">
    <property type="nucleotide sequence ID" value="NZ_BMER01000001.1"/>
</dbReference>
<evidence type="ECO:0000313" key="9">
    <source>
        <dbReference type="Proteomes" id="UP000660862"/>
    </source>
</evidence>
<keyword evidence="9" id="KW-1185">Reference proteome</keyword>
<comment type="caution">
    <text evidence="8">The sequence shown here is derived from an EMBL/GenBank/DDBJ whole genome shotgun (WGS) entry which is preliminary data.</text>
</comment>
<dbReference type="InterPro" id="IPR020539">
    <property type="entry name" value="RNase_P_CS"/>
</dbReference>
<keyword evidence="2 7" id="KW-0819">tRNA processing</keyword>
<dbReference type="InterPro" id="IPR014721">
    <property type="entry name" value="Ribsml_uS5_D2-typ_fold_subgr"/>
</dbReference>